<dbReference type="PANTHER" id="PTHR47153">
    <property type="entry name" value="LACTATE UTILIZATION PROTEIN B"/>
    <property type="match status" value="1"/>
</dbReference>
<evidence type="ECO:0000313" key="7">
    <source>
        <dbReference type="Proteomes" id="UP000013307"/>
    </source>
</evidence>
<dbReference type="InterPro" id="IPR004452">
    <property type="entry name" value="LutB/LldF"/>
</dbReference>
<dbReference type="STRING" id="387631.Asulf_01862"/>
<name>N0BNE0_9EURY</name>
<keyword evidence="2" id="KW-0004">4Fe-4S</keyword>
<dbReference type="InterPro" id="IPR017896">
    <property type="entry name" value="4Fe4S_Fe-S-bd"/>
</dbReference>
<keyword evidence="2" id="KW-0479">Metal-binding</keyword>
<accession>N0BNE0</accession>
<dbReference type="PROSITE" id="PS51379">
    <property type="entry name" value="4FE4S_FER_2"/>
    <property type="match status" value="1"/>
</dbReference>
<dbReference type="EMBL" id="CP005290">
    <property type="protein sequence ID" value="AGK61830.1"/>
    <property type="molecule type" value="Genomic_DNA"/>
</dbReference>
<dbReference type="PANTHER" id="PTHR47153:SF2">
    <property type="entry name" value="LACTATE UTILIZATION PROTEIN B"/>
    <property type="match status" value="1"/>
</dbReference>
<dbReference type="GeneID" id="15393497"/>
<dbReference type="SUPFAM" id="SSF100950">
    <property type="entry name" value="NagB/RpiA/CoA transferase-like"/>
    <property type="match status" value="1"/>
</dbReference>
<dbReference type="InterPro" id="IPR024185">
    <property type="entry name" value="FTHF_cligase-like_sf"/>
</dbReference>
<evidence type="ECO:0000256" key="2">
    <source>
        <dbReference type="ARBA" id="ARBA00022485"/>
    </source>
</evidence>
<evidence type="ECO:0000256" key="1">
    <source>
        <dbReference type="ARBA" id="ARBA00022448"/>
    </source>
</evidence>
<keyword evidence="2" id="KW-0408">Iron</keyword>
<gene>
    <name evidence="6" type="ORF">Asulf_01862</name>
</gene>
<dbReference type="Gene3D" id="3.40.50.10420">
    <property type="entry name" value="NagB/RpiA/CoA transferase-like"/>
    <property type="match status" value="1"/>
</dbReference>
<dbReference type="PROSITE" id="PS00198">
    <property type="entry name" value="4FE4S_FER_1"/>
    <property type="match status" value="2"/>
</dbReference>
<proteinExistence type="predicted"/>
<evidence type="ECO:0000256" key="4">
    <source>
        <dbReference type="ARBA" id="ARBA00022982"/>
    </source>
</evidence>
<keyword evidence="1" id="KW-0813">Transport</keyword>
<reference evidence="6 7" key="1">
    <citation type="journal article" date="2013" name="Genome Announc.">
        <title>Complete Genome Sequence of the Thermophilic and Facultatively Chemolithoautotrophic Sulfate Reducer Archaeoglobus sulfaticallidus Strain PM70-1T.</title>
        <authorList>
            <person name="Stokke R."/>
            <person name="Hocking W.P."/>
            <person name="Steinsbu B.O."/>
            <person name="Steen I.H."/>
        </authorList>
    </citation>
    <scope>NUCLEOTIDE SEQUENCE [LARGE SCALE GENOMIC DNA]</scope>
    <source>
        <strain evidence="6">PM70-1</strain>
    </source>
</reference>
<dbReference type="Proteomes" id="UP000013307">
    <property type="component" value="Chromosome"/>
</dbReference>
<dbReference type="InterPro" id="IPR009051">
    <property type="entry name" value="Helical_ferredxn"/>
</dbReference>
<dbReference type="SUPFAM" id="SSF46548">
    <property type="entry name" value="alpha-helical ferredoxin"/>
    <property type="match status" value="1"/>
</dbReference>
<keyword evidence="2" id="KW-0411">Iron-sulfur</keyword>
<dbReference type="RefSeq" id="WP_015591426.1">
    <property type="nucleotide sequence ID" value="NC_021169.1"/>
</dbReference>
<dbReference type="Pfam" id="PF13183">
    <property type="entry name" value="Fer4_8"/>
    <property type="match status" value="1"/>
</dbReference>
<dbReference type="HOGENOM" id="CLU_027059_3_0_2"/>
<organism evidence="6 7">
    <name type="scientific">Archaeoglobus sulfaticallidus PM70-1</name>
    <dbReference type="NCBI Taxonomy" id="387631"/>
    <lineage>
        <taxon>Archaea</taxon>
        <taxon>Methanobacteriati</taxon>
        <taxon>Methanobacteriota</taxon>
        <taxon>Archaeoglobi</taxon>
        <taxon>Archaeoglobales</taxon>
        <taxon>Archaeoglobaceae</taxon>
        <taxon>Archaeoglobus</taxon>
    </lineage>
</organism>
<dbReference type="eggNOG" id="arCOG00335">
    <property type="taxonomic scope" value="Archaea"/>
</dbReference>
<dbReference type="KEGG" id="ast:Asulf_01862"/>
<protein>
    <submittedName>
        <fullName evidence="6">Putative conserved protein containing a ferredoxin-like domain</fullName>
    </submittedName>
</protein>
<keyword evidence="3" id="KW-0677">Repeat</keyword>
<dbReference type="OrthoDB" id="23833at2157"/>
<dbReference type="InterPro" id="IPR003741">
    <property type="entry name" value="LUD_dom"/>
</dbReference>
<dbReference type="Gene3D" id="1.10.1060.10">
    <property type="entry name" value="Alpha-helical ferredoxin"/>
    <property type="match status" value="1"/>
</dbReference>
<evidence type="ECO:0000259" key="5">
    <source>
        <dbReference type="PROSITE" id="PS51379"/>
    </source>
</evidence>
<dbReference type="GO" id="GO:0051539">
    <property type="term" value="F:4 iron, 4 sulfur cluster binding"/>
    <property type="evidence" value="ECO:0007669"/>
    <property type="project" value="UniProtKB-KW"/>
</dbReference>
<keyword evidence="4" id="KW-0249">Electron transport</keyword>
<dbReference type="GO" id="GO:0016491">
    <property type="term" value="F:oxidoreductase activity"/>
    <property type="evidence" value="ECO:0007669"/>
    <property type="project" value="UniProtKB-ARBA"/>
</dbReference>
<feature type="domain" description="4Fe-4S ferredoxin-type" evidence="5">
    <location>
        <begin position="283"/>
        <end position="318"/>
    </location>
</feature>
<dbReference type="AlphaFoldDB" id="N0BNE0"/>
<sequence>MNDIQLLSMKKAFEEVKRRQRQNLPKIGDLDNRLKRLKDVRERSVGNKKLMDAAIKSLKENGFNVFFAEDSSKAIEIIKKEIGKERLVVKSKSNITKEINLVKELEADGIEVVETDIGDRLIQLLNENPSHPTGPAVHLSLNQISSILDKKYGVRLNGPKEIIKFLLKDVKESIQKSKIGISGANAITAEGSILVLHNEGNIFEVANRPEKWIIVAGIDKFYPNIEEAINSAKIQTFYATGNIVPSFIEIISGVSKTADIEKKLIKGIHNPKECTVILIDNKRKYLIENGYKELFHCIGCGNCVINCPAYRVFGEEFKGGRFALYSAFYEGKSNLKLCLSCKRCKKNCPLEIDIPKMISNAREGSEIYNFLLSHAKWITRAVYLEFLSLYYQIMEG</sequence>
<dbReference type="Pfam" id="PF02589">
    <property type="entry name" value="LUD_dom"/>
    <property type="match status" value="1"/>
</dbReference>
<keyword evidence="7" id="KW-1185">Reference proteome</keyword>
<dbReference type="GO" id="GO:0006089">
    <property type="term" value="P:lactate metabolic process"/>
    <property type="evidence" value="ECO:0007669"/>
    <property type="project" value="InterPro"/>
</dbReference>
<evidence type="ECO:0000256" key="3">
    <source>
        <dbReference type="ARBA" id="ARBA00022737"/>
    </source>
</evidence>
<dbReference type="InterPro" id="IPR017900">
    <property type="entry name" value="4Fe4S_Fe_S_CS"/>
</dbReference>
<dbReference type="InterPro" id="IPR037171">
    <property type="entry name" value="NagB/RpiA_transferase-like"/>
</dbReference>
<evidence type="ECO:0000313" key="6">
    <source>
        <dbReference type="EMBL" id="AGK61830.1"/>
    </source>
</evidence>